<dbReference type="PANTHER" id="PTHR32552:SF89">
    <property type="entry name" value="CATECHOLATE SIDEROPHORE RECEPTOR FIU"/>
    <property type="match status" value="1"/>
</dbReference>
<dbReference type="InterPro" id="IPR010917">
    <property type="entry name" value="TonB_rcpt_CS"/>
</dbReference>
<evidence type="ECO:0000259" key="13">
    <source>
        <dbReference type="Pfam" id="PF00593"/>
    </source>
</evidence>
<name>A0A1C2FY94_9GAMM</name>
<dbReference type="InterPro" id="IPR037066">
    <property type="entry name" value="Plug_dom_sf"/>
</dbReference>
<comment type="caution">
    <text evidence="15">The sequence shown here is derived from an EMBL/GenBank/DDBJ whole genome shotgun (WGS) entry which is preliminary data.</text>
</comment>
<evidence type="ECO:0000256" key="11">
    <source>
        <dbReference type="ARBA" id="ARBA00023237"/>
    </source>
</evidence>
<dbReference type="EMBL" id="PSYR01000002">
    <property type="protein sequence ID" value="RCN55714.1"/>
    <property type="molecule type" value="Genomic_DNA"/>
</dbReference>
<keyword evidence="6" id="KW-0732">Signal</keyword>
<protein>
    <submittedName>
        <fullName evidence="15">TonB-dependent receptor</fullName>
    </submittedName>
</protein>
<comment type="subcellular location">
    <subcellularLocation>
        <location evidence="1">Cell outer membrane</location>
        <topology evidence="1">Multi-pass membrane protein</topology>
    </subcellularLocation>
</comment>
<evidence type="ECO:0000259" key="14">
    <source>
        <dbReference type="Pfam" id="PF07715"/>
    </source>
</evidence>
<dbReference type="Gene3D" id="2.170.130.10">
    <property type="entry name" value="TonB-dependent receptor, plug domain"/>
    <property type="match status" value="1"/>
</dbReference>
<dbReference type="Pfam" id="PF00593">
    <property type="entry name" value="TonB_dep_Rec_b-barrel"/>
    <property type="match status" value="1"/>
</dbReference>
<evidence type="ECO:0000256" key="10">
    <source>
        <dbReference type="ARBA" id="ARBA00023136"/>
    </source>
</evidence>
<dbReference type="AlphaFoldDB" id="A0A1C2FY94"/>
<keyword evidence="7" id="KW-0408">Iron</keyword>
<evidence type="ECO:0000256" key="5">
    <source>
        <dbReference type="ARBA" id="ARBA00022692"/>
    </source>
</evidence>
<dbReference type="PANTHER" id="PTHR32552">
    <property type="entry name" value="FERRICHROME IRON RECEPTOR-RELATED"/>
    <property type="match status" value="1"/>
</dbReference>
<sequence length="831" mass="89569">MNTDFYRYHVMRALFLAGIISDPVLAHAALSVTGKPGVQSVGSQDDGLPGVAGGKRGNSQSLYANHVSSVVTAPGALLVSRRRDTTGDHAPAIPGAQGSVNVGEVNAASGRRAPHSARKRQFTSSTAKTIVDRAQIETRVPPGGSIVHALAAAPGVQIRGYGSGNGASRYQIRINGIQVGWALSGGNPEKNGIAVLFDGIPMNNPLAQWDGWESAEVPIAEIFQGVTAVQGPGNPASRWYDSMGGTVDLHPIEPTHGSGGRVSVGGGSFGTYHAFAQADSGDFGGWSTVVGAGYTHSDGFREGLYTGPSNGTAAFMKLRRAFRGGSASFGAYYSRVNEYRPDYIPVAPIPGVSVNGYGVPGTAYSQDTSGFYYTIPQSLYSKNDFAHMWLLYGRQRFDLGGAWRLSNVFWYRAGYRHHNRQRFYYPDYTGINSEYYTGATHTLGDRIALHWRNAWNDLTVGGYYMHERFHSLYYGYNPAIFQSSASLPLFVADYYDYWDGAVAFAQDTLRPLPALRITPGVSLMNYRVQFANNSVGGIPPGASPIVIYDAARNNDNSYTKLAPSLGVNYRLNPSLHAFFTWAQNYQTAPASAYGNYQAYPTVPPSAPTRVNSDIGGLKLDRGPLRGQLSAFHIALSNAVLSTFLPSLAITKNADVSAVYNGANLDLHYGRELGWQGLASATAEHAYYPHYVTGGTTVLGASIPNIPTWLFTVGAGYRWYAVHTTFSARLWDSYNGQQYLFSNLTNLPTTTTQGAYNVVNLRLSARIAVLSDATHGLKDVRVSLLVSNLLDRRYNAMEYISSGGELGPTSAGAVLAVPAAPRAIYANLSARF</sequence>
<evidence type="ECO:0000313" key="16">
    <source>
        <dbReference type="Proteomes" id="UP000253250"/>
    </source>
</evidence>
<keyword evidence="11" id="KW-0998">Cell outer membrane</keyword>
<dbReference type="Proteomes" id="UP000253250">
    <property type="component" value="Unassembled WGS sequence"/>
</dbReference>
<dbReference type="STRING" id="163359.A9R16_03290"/>
<evidence type="ECO:0000256" key="7">
    <source>
        <dbReference type="ARBA" id="ARBA00023004"/>
    </source>
</evidence>
<evidence type="ECO:0000256" key="3">
    <source>
        <dbReference type="ARBA" id="ARBA00022452"/>
    </source>
</evidence>
<keyword evidence="9 12" id="KW-0798">TonB box</keyword>
<dbReference type="InterPro" id="IPR000531">
    <property type="entry name" value="Beta-barrel_TonB"/>
</dbReference>
<evidence type="ECO:0000256" key="2">
    <source>
        <dbReference type="ARBA" id="ARBA00022448"/>
    </source>
</evidence>
<dbReference type="Pfam" id="PF07715">
    <property type="entry name" value="Plug"/>
    <property type="match status" value="1"/>
</dbReference>
<dbReference type="OrthoDB" id="127311at2"/>
<dbReference type="GO" id="GO:0015344">
    <property type="term" value="F:siderophore uptake transmembrane transporter activity"/>
    <property type="evidence" value="ECO:0007669"/>
    <property type="project" value="TreeGrafter"/>
</dbReference>
<dbReference type="Gene3D" id="2.40.170.20">
    <property type="entry name" value="TonB-dependent receptor, beta-barrel domain"/>
    <property type="match status" value="1"/>
</dbReference>
<reference evidence="15 16" key="1">
    <citation type="submission" date="2018-02" db="EMBL/GenBank/DDBJ databases">
        <title>Insights into the biology of acidophilic members of the Acidiferrobacteraceae family derived from comparative genomic analyses.</title>
        <authorList>
            <person name="Issotta F."/>
            <person name="Thyssen C."/>
            <person name="Mena C."/>
            <person name="Moya A."/>
            <person name="Bellenberg S."/>
            <person name="Sproer C."/>
            <person name="Covarrubias P.C."/>
            <person name="Sand W."/>
            <person name="Quatrini R."/>
            <person name="Vera M."/>
        </authorList>
    </citation>
    <scope>NUCLEOTIDE SEQUENCE [LARGE SCALE GENOMIC DNA]</scope>
    <source>
        <strain evidence="16">m-1</strain>
    </source>
</reference>
<accession>A0A1C2FY94</accession>
<evidence type="ECO:0000256" key="9">
    <source>
        <dbReference type="ARBA" id="ARBA00023077"/>
    </source>
</evidence>
<dbReference type="InterPro" id="IPR012910">
    <property type="entry name" value="Plug_dom"/>
</dbReference>
<gene>
    <name evidence="15" type="ORF">C4900_07225</name>
</gene>
<keyword evidence="15" id="KW-0675">Receptor</keyword>
<keyword evidence="2" id="KW-0813">Transport</keyword>
<dbReference type="InterPro" id="IPR036942">
    <property type="entry name" value="Beta-barrel_TonB_sf"/>
</dbReference>
<evidence type="ECO:0000256" key="6">
    <source>
        <dbReference type="ARBA" id="ARBA00022729"/>
    </source>
</evidence>
<organism evidence="15 16">
    <name type="scientific">Acidiferrobacter thiooxydans</name>
    <dbReference type="NCBI Taxonomy" id="163359"/>
    <lineage>
        <taxon>Bacteria</taxon>
        <taxon>Pseudomonadati</taxon>
        <taxon>Pseudomonadota</taxon>
        <taxon>Gammaproteobacteria</taxon>
        <taxon>Acidiferrobacterales</taxon>
        <taxon>Acidiferrobacteraceae</taxon>
        <taxon>Acidiferrobacter</taxon>
    </lineage>
</organism>
<evidence type="ECO:0000256" key="12">
    <source>
        <dbReference type="RuleBase" id="RU003357"/>
    </source>
</evidence>
<dbReference type="InterPro" id="IPR039426">
    <property type="entry name" value="TonB-dep_rcpt-like"/>
</dbReference>
<keyword evidence="16" id="KW-1185">Reference proteome</keyword>
<dbReference type="RefSeq" id="WP_065971905.1">
    <property type="nucleotide sequence ID" value="NZ_CP080624.1"/>
</dbReference>
<feature type="domain" description="TonB-dependent receptor-like beta-barrel" evidence="13">
    <location>
        <begin position="353"/>
        <end position="788"/>
    </location>
</feature>
<evidence type="ECO:0000256" key="4">
    <source>
        <dbReference type="ARBA" id="ARBA00022496"/>
    </source>
</evidence>
<keyword evidence="4" id="KW-0410">Iron transport</keyword>
<dbReference type="GO" id="GO:0009279">
    <property type="term" value="C:cell outer membrane"/>
    <property type="evidence" value="ECO:0007669"/>
    <property type="project" value="UniProtKB-SubCell"/>
</dbReference>
<dbReference type="PROSITE" id="PS01156">
    <property type="entry name" value="TONB_DEPENDENT_REC_2"/>
    <property type="match status" value="1"/>
</dbReference>
<comment type="similarity">
    <text evidence="12">Belongs to the TonB-dependent receptor family.</text>
</comment>
<dbReference type="SUPFAM" id="SSF56935">
    <property type="entry name" value="Porins"/>
    <property type="match status" value="1"/>
</dbReference>
<evidence type="ECO:0000256" key="8">
    <source>
        <dbReference type="ARBA" id="ARBA00023065"/>
    </source>
</evidence>
<keyword evidence="3" id="KW-1134">Transmembrane beta strand</keyword>
<keyword evidence="5" id="KW-0812">Transmembrane</keyword>
<proteinExistence type="inferred from homology"/>
<keyword evidence="8" id="KW-0406">Ion transport</keyword>
<feature type="domain" description="TonB-dependent receptor plug" evidence="14">
    <location>
        <begin position="123"/>
        <end position="218"/>
    </location>
</feature>
<keyword evidence="10 12" id="KW-0472">Membrane</keyword>
<evidence type="ECO:0000256" key="1">
    <source>
        <dbReference type="ARBA" id="ARBA00004571"/>
    </source>
</evidence>
<evidence type="ECO:0000313" key="15">
    <source>
        <dbReference type="EMBL" id="RCN55714.1"/>
    </source>
</evidence>